<evidence type="ECO:0000313" key="1">
    <source>
        <dbReference type="EMBL" id="MCW7755412.1"/>
    </source>
</evidence>
<proteinExistence type="predicted"/>
<protein>
    <submittedName>
        <fullName evidence="1">RloB family protein</fullName>
    </submittedName>
</protein>
<keyword evidence="2" id="KW-1185">Reference proteome</keyword>
<dbReference type="Pfam" id="PF13707">
    <property type="entry name" value="RloB"/>
    <property type="match status" value="1"/>
</dbReference>
<dbReference type="InterPro" id="IPR025591">
    <property type="entry name" value="RloB"/>
</dbReference>
<sequence length="215" mass="24614">MGTDDLHHKRKARQLSSLARERAKRAPYESVLIVCEGEKTEPAYFEAMRKDLRLSSANIRVTGDSGSAPIRVVNYGLEHHKNYDRVFCVFDKDRHGSYQPALDKLKGRSLPKIRAIVSAPCFEFWLLLHFEKTTRNFDTKGSGSICENVIAALRKPRLYPDYAKGHGDACSHLKDRLPQAMKNAREVLAHCEQSQSWETFTEVHLLVDYLQNLKK</sequence>
<organism evidence="1 2">
    <name type="scientific">Desulfobotulus pelophilus</name>
    <dbReference type="NCBI Taxonomy" id="2823377"/>
    <lineage>
        <taxon>Bacteria</taxon>
        <taxon>Pseudomonadati</taxon>
        <taxon>Thermodesulfobacteriota</taxon>
        <taxon>Desulfobacteria</taxon>
        <taxon>Desulfobacterales</taxon>
        <taxon>Desulfobacteraceae</taxon>
        <taxon>Desulfobotulus</taxon>
    </lineage>
</organism>
<evidence type="ECO:0000313" key="2">
    <source>
        <dbReference type="Proteomes" id="UP001209681"/>
    </source>
</evidence>
<accession>A0ABT3ND71</accession>
<dbReference type="EMBL" id="JAPFPW010000040">
    <property type="protein sequence ID" value="MCW7755412.1"/>
    <property type="molecule type" value="Genomic_DNA"/>
</dbReference>
<dbReference type="RefSeq" id="WP_265426360.1">
    <property type="nucleotide sequence ID" value="NZ_JAPFPW010000040.1"/>
</dbReference>
<reference evidence="1 2" key="1">
    <citation type="submission" date="2022-11" db="EMBL/GenBank/DDBJ databases">
        <title>Desulfobotulus tamanensis H1 sp. nov. - anaerobic, alkaliphilic, sulphate reducing bacterium isolated from terrestrial mud volcano.</title>
        <authorList>
            <person name="Frolova A."/>
            <person name="Merkel A.Y."/>
            <person name="Slobodkin A.I."/>
        </authorList>
    </citation>
    <scope>NUCLEOTIDE SEQUENCE [LARGE SCALE GENOMIC DNA]</scope>
    <source>
        <strain evidence="1 2">H1</strain>
    </source>
</reference>
<gene>
    <name evidence="1" type="ORF">OOT00_15630</name>
</gene>
<comment type="caution">
    <text evidence="1">The sequence shown here is derived from an EMBL/GenBank/DDBJ whole genome shotgun (WGS) entry which is preliminary data.</text>
</comment>
<name>A0ABT3ND71_9BACT</name>
<dbReference type="Proteomes" id="UP001209681">
    <property type="component" value="Unassembled WGS sequence"/>
</dbReference>